<dbReference type="AlphaFoldDB" id="A0A017SS08"/>
<gene>
    <name evidence="2" type="ORF">EURHEDRAFT_373693</name>
</gene>
<name>A0A017SS08_ASPRC</name>
<dbReference type="Proteomes" id="UP000019804">
    <property type="component" value="Unassembled WGS sequence"/>
</dbReference>
<feature type="signal peptide" evidence="1">
    <location>
        <begin position="1"/>
        <end position="19"/>
    </location>
</feature>
<organism evidence="2 3">
    <name type="scientific">Aspergillus ruber (strain CBS 135680)</name>
    <dbReference type="NCBI Taxonomy" id="1388766"/>
    <lineage>
        <taxon>Eukaryota</taxon>
        <taxon>Fungi</taxon>
        <taxon>Dikarya</taxon>
        <taxon>Ascomycota</taxon>
        <taxon>Pezizomycotina</taxon>
        <taxon>Eurotiomycetes</taxon>
        <taxon>Eurotiomycetidae</taxon>
        <taxon>Eurotiales</taxon>
        <taxon>Aspergillaceae</taxon>
        <taxon>Aspergillus</taxon>
        <taxon>Aspergillus subgen. Aspergillus</taxon>
    </lineage>
</organism>
<dbReference type="GeneID" id="63693683"/>
<reference evidence="3" key="1">
    <citation type="journal article" date="2014" name="Nat. Commun.">
        <title>Genomic adaptations of the halophilic Dead Sea filamentous fungus Eurotium rubrum.</title>
        <authorList>
            <person name="Kis-Papo T."/>
            <person name="Weig A.R."/>
            <person name="Riley R."/>
            <person name="Persoh D."/>
            <person name="Salamov A."/>
            <person name="Sun H."/>
            <person name="Lipzen A."/>
            <person name="Wasser S.P."/>
            <person name="Rambold G."/>
            <person name="Grigoriev I.V."/>
            <person name="Nevo E."/>
        </authorList>
    </citation>
    <scope>NUCLEOTIDE SEQUENCE [LARGE SCALE GENOMIC DNA]</scope>
    <source>
        <strain evidence="3">CBS 135680</strain>
    </source>
</reference>
<dbReference type="EMBL" id="KK088411">
    <property type="protein sequence ID" value="EYE99782.1"/>
    <property type="molecule type" value="Genomic_DNA"/>
</dbReference>
<sequence length="113" mass="12253">MQVLSCLIASISLGAVASAYDSNCEGSFIPIKKEQCIDALNNIDTTKTYKDQQEFSSGHCYLKYATNGSGDQDLSGQRIRDVAQNILDNCSDGHGSYGTGNCEKCHVTVNYRS</sequence>
<dbReference type="STRING" id="1388766.A0A017SS08"/>
<feature type="chain" id="PRO_5001496301" evidence="1">
    <location>
        <begin position="20"/>
        <end position="113"/>
    </location>
</feature>
<evidence type="ECO:0000313" key="3">
    <source>
        <dbReference type="Proteomes" id="UP000019804"/>
    </source>
</evidence>
<evidence type="ECO:0000256" key="1">
    <source>
        <dbReference type="SAM" id="SignalP"/>
    </source>
</evidence>
<dbReference type="RefSeq" id="XP_040643470.1">
    <property type="nucleotide sequence ID" value="XM_040778559.1"/>
</dbReference>
<protein>
    <submittedName>
        <fullName evidence="2">Uncharacterized protein</fullName>
    </submittedName>
</protein>
<accession>A0A017SS08</accession>
<dbReference type="OrthoDB" id="3672617at2759"/>
<keyword evidence="3" id="KW-1185">Reference proteome</keyword>
<proteinExistence type="predicted"/>
<dbReference type="HOGENOM" id="CLU_139256_0_0_1"/>
<keyword evidence="1" id="KW-0732">Signal</keyword>
<evidence type="ECO:0000313" key="2">
    <source>
        <dbReference type="EMBL" id="EYE99782.1"/>
    </source>
</evidence>